<name>A0A2W1L844_9BACL</name>
<dbReference type="FunFam" id="3.90.400.10:FF:000002">
    <property type="entry name" value="Sucrose isomerase"/>
    <property type="match status" value="1"/>
</dbReference>
<dbReference type="Gene3D" id="3.20.20.80">
    <property type="entry name" value="Glycosidases"/>
    <property type="match status" value="1"/>
</dbReference>
<dbReference type="SUPFAM" id="SSF51445">
    <property type="entry name" value="(Trans)glycosidases"/>
    <property type="match status" value="1"/>
</dbReference>
<gene>
    <name evidence="5" type="ORF">DNH61_12895</name>
</gene>
<dbReference type="NCBIfam" id="NF008183">
    <property type="entry name" value="PRK10933.1"/>
    <property type="match status" value="1"/>
</dbReference>
<dbReference type="SMART" id="SM00642">
    <property type="entry name" value="Aamy"/>
    <property type="match status" value="1"/>
</dbReference>
<dbReference type="SUPFAM" id="SSF51011">
    <property type="entry name" value="Glycosyl hydrolase domain"/>
    <property type="match status" value="1"/>
</dbReference>
<dbReference type="Proteomes" id="UP000249522">
    <property type="component" value="Unassembled WGS sequence"/>
</dbReference>
<evidence type="ECO:0000256" key="1">
    <source>
        <dbReference type="ARBA" id="ARBA00008061"/>
    </source>
</evidence>
<keyword evidence="6" id="KW-1185">Reference proteome</keyword>
<proteinExistence type="inferred from homology"/>
<evidence type="ECO:0000256" key="2">
    <source>
        <dbReference type="ARBA" id="ARBA00022801"/>
    </source>
</evidence>
<accession>A0A2W1L844</accession>
<evidence type="ECO:0000256" key="3">
    <source>
        <dbReference type="ARBA" id="ARBA00023295"/>
    </source>
</evidence>
<dbReference type="PANTHER" id="PTHR10357:SF179">
    <property type="entry name" value="NEUTRAL AND BASIC AMINO ACID TRANSPORT PROTEIN RBAT"/>
    <property type="match status" value="1"/>
</dbReference>
<dbReference type="GO" id="GO:0004556">
    <property type="term" value="F:alpha-amylase activity"/>
    <property type="evidence" value="ECO:0007669"/>
    <property type="project" value="TreeGrafter"/>
</dbReference>
<dbReference type="InterPro" id="IPR006047">
    <property type="entry name" value="GH13_cat_dom"/>
</dbReference>
<comment type="similarity">
    <text evidence="1">Belongs to the glycosyl hydrolase 13 family.</text>
</comment>
<dbReference type="OrthoDB" id="9805159at2"/>
<dbReference type="GO" id="GO:0009313">
    <property type="term" value="P:oligosaccharide catabolic process"/>
    <property type="evidence" value="ECO:0007669"/>
    <property type="project" value="TreeGrafter"/>
</dbReference>
<dbReference type="Gene3D" id="3.90.400.10">
    <property type="entry name" value="Oligo-1,6-glucosidase, Domain 2"/>
    <property type="match status" value="1"/>
</dbReference>
<organism evidence="5 6">
    <name type="scientific">Paenibacillus sambharensis</name>
    <dbReference type="NCBI Taxonomy" id="1803190"/>
    <lineage>
        <taxon>Bacteria</taxon>
        <taxon>Bacillati</taxon>
        <taxon>Bacillota</taxon>
        <taxon>Bacilli</taxon>
        <taxon>Bacillales</taxon>
        <taxon>Paenibacillaceae</taxon>
        <taxon>Paenibacillus</taxon>
    </lineage>
</organism>
<keyword evidence="2 5" id="KW-0378">Hydrolase</keyword>
<dbReference type="InterPro" id="IPR045857">
    <property type="entry name" value="O16G_dom_2"/>
</dbReference>
<evidence type="ECO:0000313" key="6">
    <source>
        <dbReference type="Proteomes" id="UP000249522"/>
    </source>
</evidence>
<dbReference type="InterPro" id="IPR017853">
    <property type="entry name" value="GH"/>
</dbReference>
<feature type="domain" description="Glycosyl hydrolase family 13 catalytic" evidence="4">
    <location>
        <begin position="15"/>
        <end position="406"/>
    </location>
</feature>
<dbReference type="CDD" id="cd11333">
    <property type="entry name" value="AmyAc_SI_OligoGlu_DGase"/>
    <property type="match status" value="1"/>
</dbReference>
<dbReference type="Pfam" id="PF00128">
    <property type="entry name" value="Alpha-amylase"/>
    <property type="match status" value="1"/>
</dbReference>
<dbReference type="FunFam" id="3.20.20.80:FF:000064">
    <property type="entry name" value="Oligo-1,6-glucosidase"/>
    <property type="match status" value="1"/>
</dbReference>
<comment type="caution">
    <text evidence="5">The sequence shown here is derived from an EMBL/GenBank/DDBJ whole genome shotgun (WGS) entry which is preliminary data.</text>
</comment>
<dbReference type="AlphaFoldDB" id="A0A2W1L844"/>
<reference evidence="5 6" key="1">
    <citation type="submission" date="2018-06" db="EMBL/GenBank/DDBJ databases">
        <title>Paenibacillus imtechensis sp. nov.</title>
        <authorList>
            <person name="Pinnaka A.K."/>
            <person name="Singh H."/>
            <person name="Kaur M."/>
        </authorList>
    </citation>
    <scope>NUCLEOTIDE SEQUENCE [LARGE SCALE GENOMIC DNA]</scope>
    <source>
        <strain evidence="5 6">SMB1</strain>
    </source>
</reference>
<evidence type="ECO:0000313" key="5">
    <source>
        <dbReference type="EMBL" id="PZD95426.1"/>
    </source>
</evidence>
<dbReference type="EMBL" id="QKRB01000044">
    <property type="protein sequence ID" value="PZD95426.1"/>
    <property type="molecule type" value="Genomic_DNA"/>
</dbReference>
<keyword evidence="3" id="KW-0326">Glycosidase</keyword>
<sequence length="552" mass="64089">MLGKPVWWKESVVYQVYWRSFYDTNGDGYGDLRGVIRKLDYIRSLGITMMWLNPFNESPDKDNGYDISGYYGIMPKAGDEADFEELLAEVHKRGMKLMMDVVLNHTSNLHPWFLESKSSKDNPKRDWYIWKDGPAHQPPTNWRSYFNPSCWEYDEATSQYYMHSFAVEQPDLNWANPEVRGEMYRMLRYWLDKGIDGLRLDALALLAKPEQYRDAEDPHDIRYLTHNPGLHDYLQEMNREVFSRYDMMTVGEIAYATPENGPLFVDEERSELHTLFHFEVADEMPEWDMPRYKRIQRTWAAALQDRGVNSHFLNNHDHARQVTRYGNDGKYRVESAKLLATLIHTLPGIPYVYQGEEIGMTGVRYDSIGDYQDIAMRNRYAEEVGLGKDPAAVLRSLQPLSRDNSRSPMQWSDAPQAGFTEGEPWIGVNPNYRSINVEQALADPDSVYYYYRDLIELRKQHPVMVYGEFEDISGDDPHLYVYHRTLDDVRWTVMLNHAEESGTFSVPAFIGGDSGPGLVLGNYKDKPNIDLKSGSVELRPYEACIFESDVKI</sequence>
<dbReference type="InterPro" id="IPR013780">
    <property type="entry name" value="Glyco_hydro_b"/>
</dbReference>
<dbReference type="RefSeq" id="WP_111147056.1">
    <property type="nucleotide sequence ID" value="NZ_QKRB01000044.1"/>
</dbReference>
<protein>
    <submittedName>
        <fullName evidence="5">Glucohydrolase</fullName>
    </submittedName>
</protein>
<dbReference type="Gene3D" id="2.60.40.1180">
    <property type="entry name" value="Golgi alpha-mannosidase II"/>
    <property type="match status" value="1"/>
</dbReference>
<dbReference type="PANTHER" id="PTHR10357">
    <property type="entry name" value="ALPHA-AMYLASE FAMILY MEMBER"/>
    <property type="match status" value="1"/>
</dbReference>
<evidence type="ECO:0000259" key="4">
    <source>
        <dbReference type="SMART" id="SM00642"/>
    </source>
</evidence>